<evidence type="ECO:0000256" key="1">
    <source>
        <dbReference type="SAM" id="MobiDB-lite"/>
    </source>
</evidence>
<evidence type="ECO:0000313" key="4">
    <source>
        <dbReference type="Proteomes" id="UP000319818"/>
    </source>
</evidence>
<feature type="region of interest" description="Disordered" evidence="1">
    <location>
        <begin position="154"/>
        <end position="180"/>
    </location>
</feature>
<reference evidence="3 4" key="1">
    <citation type="submission" date="2019-06" db="EMBL/GenBank/DDBJ databases">
        <title>Sequencing the genomes of 1000 actinobacteria strains.</title>
        <authorList>
            <person name="Klenk H.-P."/>
        </authorList>
    </citation>
    <scope>NUCLEOTIDE SEQUENCE [LARGE SCALE GENOMIC DNA]</scope>
    <source>
        <strain evidence="3 4">DSM 45511</strain>
    </source>
</reference>
<dbReference type="PROSITE" id="PS51257">
    <property type="entry name" value="PROKAR_LIPOPROTEIN"/>
    <property type="match status" value="1"/>
</dbReference>
<feature type="compositionally biased region" description="Basic and acidic residues" evidence="1">
    <location>
        <begin position="154"/>
        <end position="174"/>
    </location>
</feature>
<proteinExistence type="predicted"/>
<name>A0A543FRZ0_9PSEU</name>
<dbReference type="Proteomes" id="UP000319818">
    <property type="component" value="Unassembled WGS sequence"/>
</dbReference>
<keyword evidence="2" id="KW-0812">Transmembrane</keyword>
<comment type="caution">
    <text evidence="3">The sequence shown here is derived from an EMBL/GenBank/DDBJ whole genome shotgun (WGS) entry which is preliminary data.</text>
</comment>
<organism evidence="3 4">
    <name type="scientific">Pseudonocardia cypriaca</name>
    <dbReference type="NCBI Taxonomy" id="882449"/>
    <lineage>
        <taxon>Bacteria</taxon>
        <taxon>Bacillati</taxon>
        <taxon>Actinomycetota</taxon>
        <taxon>Actinomycetes</taxon>
        <taxon>Pseudonocardiales</taxon>
        <taxon>Pseudonocardiaceae</taxon>
        <taxon>Pseudonocardia</taxon>
    </lineage>
</organism>
<keyword evidence="4" id="KW-1185">Reference proteome</keyword>
<dbReference type="AlphaFoldDB" id="A0A543FRZ0"/>
<gene>
    <name evidence="3" type="ORF">FB388_3781</name>
</gene>
<keyword evidence="2" id="KW-1133">Transmembrane helix</keyword>
<feature type="transmembrane region" description="Helical" evidence="2">
    <location>
        <begin position="12"/>
        <end position="36"/>
    </location>
</feature>
<sequence>MQRLHHRLDHLYGAGPGHLAAVLACLAIAAGAVVIVADDPAWPVMLAWFLAAVLLHDFVLFPLYAAGDRLLTAATARRRSRVPVVNHVRVPLLGAGLTFLLFLPGIPGRGEPTLRAASGLEPTPVLGRWLLLVAAMAAASALVHLVRMLRRPSPHREEQVVHRERENRLGREPEPGPPPR</sequence>
<dbReference type="RefSeq" id="WP_211362096.1">
    <property type="nucleotide sequence ID" value="NZ_VFPH01000002.1"/>
</dbReference>
<evidence type="ECO:0000313" key="3">
    <source>
        <dbReference type="EMBL" id="TQM36600.1"/>
    </source>
</evidence>
<evidence type="ECO:0000256" key="2">
    <source>
        <dbReference type="SAM" id="Phobius"/>
    </source>
</evidence>
<protein>
    <recommendedName>
        <fullName evidence="5">Lipoprotein</fullName>
    </recommendedName>
</protein>
<accession>A0A543FRZ0</accession>
<evidence type="ECO:0008006" key="5">
    <source>
        <dbReference type="Google" id="ProtNLM"/>
    </source>
</evidence>
<keyword evidence="2" id="KW-0472">Membrane</keyword>
<dbReference type="EMBL" id="VFPH01000002">
    <property type="protein sequence ID" value="TQM36600.1"/>
    <property type="molecule type" value="Genomic_DNA"/>
</dbReference>
<feature type="transmembrane region" description="Helical" evidence="2">
    <location>
        <begin position="126"/>
        <end position="146"/>
    </location>
</feature>
<feature type="transmembrane region" description="Helical" evidence="2">
    <location>
        <begin position="42"/>
        <end position="67"/>
    </location>
</feature>
<feature type="transmembrane region" description="Helical" evidence="2">
    <location>
        <begin position="88"/>
        <end position="106"/>
    </location>
</feature>